<feature type="transmembrane region" description="Helical" evidence="2">
    <location>
        <begin position="40"/>
        <end position="63"/>
    </location>
</feature>
<comment type="caution">
    <text evidence="3">The sequence shown here is derived from an EMBL/GenBank/DDBJ whole genome shotgun (WGS) entry which is preliminary data.</text>
</comment>
<evidence type="ECO:0000256" key="1">
    <source>
        <dbReference type="SAM" id="MobiDB-lite"/>
    </source>
</evidence>
<gene>
    <name evidence="3" type="ORF">HNY73_022280</name>
</gene>
<evidence type="ECO:0000256" key="2">
    <source>
        <dbReference type="SAM" id="Phobius"/>
    </source>
</evidence>
<dbReference type="Proteomes" id="UP000807504">
    <property type="component" value="Unassembled WGS sequence"/>
</dbReference>
<evidence type="ECO:0000313" key="3">
    <source>
        <dbReference type="EMBL" id="KAF8764177.1"/>
    </source>
</evidence>
<organism evidence="3 4">
    <name type="scientific">Argiope bruennichi</name>
    <name type="common">Wasp spider</name>
    <name type="synonym">Aranea bruennichi</name>
    <dbReference type="NCBI Taxonomy" id="94029"/>
    <lineage>
        <taxon>Eukaryota</taxon>
        <taxon>Metazoa</taxon>
        <taxon>Ecdysozoa</taxon>
        <taxon>Arthropoda</taxon>
        <taxon>Chelicerata</taxon>
        <taxon>Arachnida</taxon>
        <taxon>Araneae</taxon>
        <taxon>Araneomorphae</taxon>
        <taxon>Entelegynae</taxon>
        <taxon>Araneoidea</taxon>
        <taxon>Araneidae</taxon>
        <taxon>Argiope</taxon>
    </lineage>
</organism>
<feature type="compositionally biased region" description="Low complexity" evidence="1">
    <location>
        <begin position="85"/>
        <end position="99"/>
    </location>
</feature>
<keyword evidence="4" id="KW-1185">Reference proteome</keyword>
<keyword evidence="2" id="KW-0472">Membrane</keyword>
<name>A0A8T0E206_ARGBR</name>
<dbReference type="AlphaFoldDB" id="A0A8T0E206"/>
<accession>A0A8T0E206</accession>
<protein>
    <submittedName>
        <fullName evidence="3">Uncharacterized protein</fullName>
    </submittedName>
</protein>
<feature type="region of interest" description="Disordered" evidence="1">
    <location>
        <begin position="77"/>
        <end position="99"/>
    </location>
</feature>
<keyword evidence="2" id="KW-1133">Transmembrane helix</keyword>
<feature type="transmembrane region" description="Helical" evidence="2">
    <location>
        <begin position="6"/>
        <end position="28"/>
    </location>
</feature>
<reference evidence="3" key="1">
    <citation type="journal article" date="2020" name="bioRxiv">
        <title>Chromosome-level reference genome of the European wasp spider Argiope bruennichi: a resource for studies on range expansion and evolutionary adaptation.</title>
        <authorList>
            <person name="Sheffer M.M."/>
            <person name="Hoppe A."/>
            <person name="Krehenwinkel H."/>
            <person name="Uhl G."/>
            <person name="Kuss A.W."/>
            <person name="Jensen L."/>
            <person name="Jensen C."/>
            <person name="Gillespie R.G."/>
            <person name="Hoff K.J."/>
            <person name="Prost S."/>
        </authorList>
    </citation>
    <scope>NUCLEOTIDE SEQUENCE</scope>
</reference>
<proteinExistence type="predicted"/>
<sequence>MFVIPIVVMLFIDILLDCIAITVLGMMLGRHNDIEDFLTAGIIISSILMLLLIYSVLIVISYFEEMFHQLDQVPLQKSKSDGKNESSSSNSATSFGTIV</sequence>
<keyword evidence="2" id="KW-0812">Transmembrane</keyword>
<evidence type="ECO:0000313" key="4">
    <source>
        <dbReference type="Proteomes" id="UP000807504"/>
    </source>
</evidence>
<dbReference type="EMBL" id="JABXBU010002231">
    <property type="protein sequence ID" value="KAF8764177.1"/>
    <property type="molecule type" value="Genomic_DNA"/>
</dbReference>
<reference evidence="3" key="2">
    <citation type="submission" date="2020-06" db="EMBL/GenBank/DDBJ databases">
        <authorList>
            <person name="Sheffer M."/>
        </authorList>
    </citation>
    <scope>NUCLEOTIDE SEQUENCE</scope>
</reference>